<sequence>MEVFLILIIAILLLFGFNRLMGYKKGNITIDFDDRYVNNKKYVEAIKQELASQGRQVSYKGNRKFIIDGRSYIFMEQNVSMGGVPLQRTILKPEK</sequence>
<accession>A0A1H3H5M3</accession>
<comment type="caution">
    <text evidence="1">The sequence shown here is derived from an EMBL/GenBank/DDBJ whole genome shotgun (WGS) entry which is preliminary data.</text>
</comment>
<keyword evidence="2" id="KW-1185">Reference proteome</keyword>
<name>A0A1H3H5M3_9BACI</name>
<dbReference type="Proteomes" id="UP000198647">
    <property type="component" value="Unassembled WGS sequence"/>
</dbReference>
<gene>
    <name evidence="1" type="ORF">SAMN04488081_2069</name>
</gene>
<evidence type="ECO:0000313" key="2">
    <source>
        <dbReference type="Proteomes" id="UP000198647"/>
    </source>
</evidence>
<proteinExistence type="predicted"/>
<reference evidence="1 2" key="1">
    <citation type="submission" date="2016-10" db="EMBL/GenBank/DDBJ databases">
        <authorList>
            <person name="Varghese N."/>
            <person name="Submissions S."/>
        </authorList>
    </citation>
    <scope>NUCLEOTIDE SEQUENCE [LARGE SCALE GENOMIC DNA]</scope>
    <source>
        <strain evidence="1 2">DSM 20748</strain>
    </source>
</reference>
<protein>
    <submittedName>
        <fullName evidence="1">Uncharacterized protein</fullName>
    </submittedName>
</protein>
<dbReference type="EMBL" id="FNOS01000005">
    <property type="protein sequence ID" value="SDY10620.1"/>
    <property type="molecule type" value="Genomic_DNA"/>
</dbReference>
<organism evidence="1 2">
    <name type="scientific">Salimicrobium album</name>
    <dbReference type="NCBI Taxonomy" id="50717"/>
    <lineage>
        <taxon>Bacteria</taxon>
        <taxon>Bacillati</taxon>
        <taxon>Bacillota</taxon>
        <taxon>Bacilli</taxon>
        <taxon>Bacillales</taxon>
        <taxon>Bacillaceae</taxon>
        <taxon>Salimicrobium</taxon>
    </lineage>
</organism>
<dbReference type="RefSeq" id="WP_076571188.1">
    <property type="nucleotide sequence ID" value="NZ_FNOS01000005.1"/>
</dbReference>
<evidence type="ECO:0000313" key="1">
    <source>
        <dbReference type="EMBL" id="SDY10620.1"/>
    </source>
</evidence>